<name>A0A212CDD6_CEREH</name>
<comment type="caution">
    <text evidence="1">The sequence shown here is derived from an EMBL/GenBank/DDBJ whole genome shotgun (WGS) entry which is preliminary data.</text>
</comment>
<protein>
    <submittedName>
        <fullName evidence="1">Uncharacterized protein</fullName>
    </submittedName>
</protein>
<gene>
    <name evidence="1" type="ORF">Celaphus_00014002</name>
</gene>
<dbReference type="EMBL" id="MKHE01000022">
    <property type="protein sequence ID" value="OWK04000.1"/>
    <property type="molecule type" value="Genomic_DNA"/>
</dbReference>
<organism evidence="1 2">
    <name type="scientific">Cervus elaphus hippelaphus</name>
    <name type="common">European red deer</name>
    <dbReference type="NCBI Taxonomy" id="46360"/>
    <lineage>
        <taxon>Eukaryota</taxon>
        <taxon>Metazoa</taxon>
        <taxon>Chordata</taxon>
        <taxon>Craniata</taxon>
        <taxon>Vertebrata</taxon>
        <taxon>Euteleostomi</taxon>
        <taxon>Mammalia</taxon>
        <taxon>Eutheria</taxon>
        <taxon>Laurasiatheria</taxon>
        <taxon>Artiodactyla</taxon>
        <taxon>Ruminantia</taxon>
        <taxon>Pecora</taxon>
        <taxon>Cervidae</taxon>
        <taxon>Cervinae</taxon>
        <taxon>Cervus</taxon>
    </lineage>
</organism>
<dbReference type="Proteomes" id="UP000242450">
    <property type="component" value="Chromosome 22"/>
</dbReference>
<evidence type="ECO:0000313" key="2">
    <source>
        <dbReference type="Proteomes" id="UP000242450"/>
    </source>
</evidence>
<keyword evidence="2" id="KW-1185">Reference proteome</keyword>
<proteinExistence type="predicted"/>
<reference evidence="1 2" key="1">
    <citation type="journal article" date="2018" name="Mol. Genet. Genomics">
        <title>The red deer Cervus elaphus genome CerEla1.0: sequencing, annotating, genes, and chromosomes.</title>
        <authorList>
            <person name="Bana N.A."/>
            <person name="Nyiri A."/>
            <person name="Nagy J."/>
            <person name="Frank K."/>
            <person name="Nagy T."/>
            <person name="Steger V."/>
            <person name="Schiller M."/>
            <person name="Lakatos P."/>
            <person name="Sugar L."/>
            <person name="Horn P."/>
            <person name="Barta E."/>
            <person name="Orosz L."/>
        </authorList>
    </citation>
    <scope>NUCLEOTIDE SEQUENCE [LARGE SCALE GENOMIC DNA]</scope>
    <source>
        <strain evidence="1">Hungarian</strain>
    </source>
</reference>
<sequence>MNGVQFLSTPM</sequence>
<evidence type="ECO:0000313" key="1">
    <source>
        <dbReference type="EMBL" id="OWK04000.1"/>
    </source>
</evidence>
<accession>A0A212CDD6</accession>